<dbReference type="EMBL" id="CAACVJ010000246">
    <property type="protein sequence ID" value="VEP15262.1"/>
    <property type="molecule type" value="Genomic_DNA"/>
</dbReference>
<dbReference type="AlphaFoldDB" id="A0A563VVF6"/>
<organism evidence="1 2">
    <name type="scientific">Hyella patelloides LEGE 07179</name>
    <dbReference type="NCBI Taxonomy" id="945734"/>
    <lineage>
        <taxon>Bacteria</taxon>
        <taxon>Bacillati</taxon>
        <taxon>Cyanobacteriota</taxon>
        <taxon>Cyanophyceae</taxon>
        <taxon>Pleurocapsales</taxon>
        <taxon>Hyellaceae</taxon>
        <taxon>Hyella</taxon>
    </lineage>
</organism>
<evidence type="ECO:0000313" key="2">
    <source>
        <dbReference type="Proteomes" id="UP000320055"/>
    </source>
</evidence>
<evidence type="ECO:0000313" key="1">
    <source>
        <dbReference type="EMBL" id="VEP15262.1"/>
    </source>
</evidence>
<dbReference type="Proteomes" id="UP000320055">
    <property type="component" value="Unassembled WGS sequence"/>
</dbReference>
<protein>
    <submittedName>
        <fullName evidence="1">Uncharacterized protein</fullName>
    </submittedName>
</protein>
<sequence>MVVTFHSCAPAINNAPTTAIPEMALAPDIKGVCNVGGTLLITSNPTNDARTKTTKPVNNPSVMSSTPIFYGLVVGIW</sequence>
<proteinExistence type="predicted"/>
<keyword evidence="2" id="KW-1185">Reference proteome</keyword>
<reference evidence="1 2" key="1">
    <citation type="submission" date="2019-01" db="EMBL/GenBank/DDBJ databases">
        <authorList>
            <person name="Brito A."/>
        </authorList>
    </citation>
    <scope>NUCLEOTIDE SEQUENCE [LARGE SCALE GENOMIC DNA]</scope>
    <source>
        <strain evidence="1">1</strain>
    </source>
</reference>
<gene>
    <name evidence="1" type="ORF">H1P_320033</name>
</gene>
<accession>A0A563VVF6</accession>
<name>A0A563VVF6_9CYAN</name>